<keyword evidence="2" id="KW-1185">Reference proteome</keyword>
<dbReference type="EnsemblPlants" id="Kaladp1301s0002.1.v1.1">
    <property type="protein sequence ID" value="Kaladp1301s0002.1.v1.1.CDS.1"/>
    <property type="gene ID" value="Kaladp1301s0002.v1.1"/>
</dbReference>
<sequence length="77" mass="8642">MLGGLMLSLNRNHACCVVVVWHERGSQLSVTSFSQLFAMRMIFKSLWSGIGNTHGSPSLLFFICRSKHTGHVKISRH</sequence>
<reference evidence="1" key="1">
    <citation type="submission" date="2021-01" db="UniProtKB">
        <authorList>
            <consortium name="EnsemblPlants"/>
        </authorList>
    </citation>
    <scope>IDENTIFICATION</scope>
</reference>
<dbReference type="AlphaFoldDB" id="A0A7N0VL28"/>
<dbReference type="Gramene" id="Kaladp1301s0002.1.v1.1">
    <property type="protein sequence ID" value="Kaladp1301s0002.1.v1.1.CDS.1"/>
    <property type="gene ID" value="Kaladp1301s0002.v1.1"/>
</dbReference>
<protein>
    <submittedName>
        <fullName evidence="1">Uncharacterized protein</fullName>
    </submittedName>
</protein>
<evidence type="ECO:0000313" key="1">
    <source>
        <dbReference type="EnsemblPlants" id="Kaladp1301s0002.1.v1.1.CDS.1"/>
    </source>
</evidence>
<organism evidence="1 2">
    <name type="scientific">Kalanchoe fedtschenkoi</name>
    <name type="common">Lavender scallops</name>
    <name type="synonym">South American air plant</name>
    <dbReference type="NCBI Taxonomy" id="63787"/>
    <lineage>
        <taxon>Eukaryota</taxon>
        <taxon>Viridiplantae</taxon>
        <taxon>Streptophyta</taxon>
        <taxon>Embryophyta</taxon>
        <taxon>Tracheophyta</taxon>
        <taxon>Spermatophyta</taxon>
        <taxon>Magnoliopsida</taxon>
        <taxon>eudicotyledons</taxon>
        <taxon>Gunneridae</taxon>
        <taxon>Pentapetalae</taxon>
        <taxon>Saxifragales</taxon>
        <taxon>Crassulaceae</taxon>
        <taxon>Kalanchoe</taxon>
    </lineage>
</organism>
<dbReference type="Proteomes" id="UP000594263">
    <property type="component" value="Unplaced"/>
</dbReference>
<proteinExistence type="predicted"/>
<accession>A0A7N0VL28</accession>
<evidence type="ECO:0000313" key="2">
    <source>
        <dbReference type="Proteomes" id="UP000594263"/>
    </source>
</evidence>
<name>A0A7N0VL28_KALFE</name>